<feature type="repeat" description="TPR" evidence="3">
    <location>
        <begin position="534"/>
        <end position="567"/>
    </location>
</feature>
<dbReference type="InterPro" id="IPR011990">
    <property type="entry name" value="TPR-like_helical_dom_sf"/>
</dbReference>
<evidence type="ECO:0000313" key="4">
    <source>
        <dbReference type="EMBL" id="CQH64004.1"/>
    </source>
</evidence>
<dbReference type="KEGG" id="hhb:Hhub_4251"/>
<dbReference type="SMART" id="SM00028">
    <property type="entry name" value="TPR"/>
    <property type="match status" value="6"/>
</dbReference>
<name>A0A0U5D1Y1_9EURY</name>
<dbReference type="Pfam" id="PF13432">
    <property type="entry name" value="TPR_16"/>
    <property type="match status" value="1"/>
</dbReference>
<dbReference type="Pfam" id="PF13414">
    <property type="entry name" value="TPR_11"/>
    <property type="match status" value="1"/>
</dbReference>
<dbReference type="SUPFAM" id="SSF81901">
    <property type="entry name" value="HCP-like"/>
    <property type="match status" value="1"/>
</dbReference>
<dbReference type="InterPro" id="IPR052346">
    <property type="entry name" value="O-mannosyl-transferase_TMTC"/>
</dbReference>
<sequence>MSMTGLEIAPVLFSVLANRTVPTKSDVHEKLDEVTRNTQINDEFGQLAAEFNRSLIDRIKSRAKDLDHLELQSLAFHWDIVAEQIDFTEIVFESEEEAVTWLIEEINKVEDVNLDKEANEELKKLLSEEFRNVVDDFRDRVIQNEELSRQLQAEFQVDALDELAAIREEFDQLAYRRPYTLYSFPEDRESVISTLLPENAIEFVDRQEVPKNPDPGRYVVVGPSGAGKTRILSAFINRLPEDSVDHILLPDERMLDSADVKGITREEFTGDVLLVWEDIHRIDEGGESLVLESTIHELSHTLNSNGHTLYALLEARSGQLHNVPGNLPASFDDEQSVWYDFEELRVENVSLDFIHDLAVRMADKYDVSATNEVLEALIDQTASRSAPIYIDAVLGTTDDELTISDVEALPDNVEDLWRIQYEALQSDSRDEWYVLASMKLLYDLNLPYYSKLVRTIYLELLSGDRGRFRKSVEKLKEKRQWIDIRGKDLVSRQTQYYIHDIQLEAIQVRARDDASELSDVLLSEEESLPTYTQPIAHLNAGAAFSKWGRISLAIDQWKAALDLDPTFPEVHFNYGLLLAKHQGNPTEAEIHLRKAIEYDPEFLEAYYSYALLLQQSLGRPEAAADYYRRALELDSEFVEALYNLGLVLHRDLDRPEEAEEYYKKTLKEHSNHAPAHNNYGVLLKEDLNRPTEAKQHFERSLSIDPSHTLAHLNYANLLNDEFSESQEAKQHFESALQLEPQNADIHYEYGTFLKEELNQAEEGERHLSIARSINPEEYKGANIEIPKYPQNLSVETKKQSVSSRPVAINLGADIPKNTALEATVKQDVTGDGKPDHEQVIHLMDGENKYRLDGFDPTGGEVWTEIKFRSKDGQNTASFDLPSYELYVVDNSLGENSS</sequence>
<dbReference type="PROSITE" id="PS50005">
    <property type="entry name" value="TPR"/>
    <property type="match status" value="1"/>
</dbReference>
<evidence type="ECO:0000313" key="5">
    <source>
        <dbReference type="Proteomes" id="UP000066737"/>
    </source>
</evidence>
<evidence type="ECO:0000256" key="2">
    <source>
        <dbReference type="ARBA" id="ARBA00022803"/>
    </source>
</evidence>
<geneLocation type="plasmid" evidence="5">
    <name>pSTJ001</name>
</geneLocation>
<protein>
    <submittedName>
        <fullName evidence="4">Tetratricopeptide repeat protein</fullName>
    </submittedName>
</protein>
<keyword evidence="5" id="KW-1185">Reference proteome</keyword>
<dbReference type="PANTHER" id="PTHR44227">
    <property type="match status" value="1"/>
</dbReference>
<keyword evidence="2 3" id="KW-0802">TPR repeat</keyword>
<proteinExistence type="predicted"/>
<evidence type="ECO:0000256" key="1">
    <source>
        <dbReference type="ARBA" id="ARBA00022737"/>
    </source>
</evidence>
<dbReference type="Pfam" id="PF13181">
    <property type="entry name" value="TPR_8"/>
    <property type="match status" value="1"/>
</dbReference>
<dbReference type="AlphaFoldDB" id="A0A0U5D1Y1"/>
<evidence type="ECO:0000256" key="3">
    <source>
        <dbReference type="PROSITE-ProRule" id="PRU00339"/>
    </source>
</evidence>
<dbReference type="PANTHER" id="PTHR44227:SF3">
    <property type="entry name" value="PROTEIN O-MANNOSYL-TRANSFERASE TMTC4"/>
    <property type="match status" value="1"/>
</dbReference>
<dbReference type="OrthoDB" id="116661at2157"/>
<dbReference type="RefSeq" id="WP_157534020.1">
    <property type="nucleotide sequence ID" value="NZ_LN831303.1"/>
</dbReference>
<dbReference type="Proteomes" id="UP000066737">
    <property type="component" value="Plasmid pSTJ001"/>
</dbReference>
<reference evidence="5" key="1">
    <citation type="journal article" date="2016" name="Environ. Microbiol.">
        <title>The complete genome of a viable archaeum isolated from 123-million-year-old rock salt.</title>
        <authorList>
            <person name="Jaakkola S.T."/>
            <person name="Pfeiffer F."/>
            <person name="Ravantti J.J."/>
            <person name="Guo Q."/>
            <person name="Liu Y."/>
            <person name="Chen X."/>
            <person name="Ma H."/>
            <person name="Yang C."/>
            <person name="Oksanen H.M."/>
            <person name="Bamford D.H."/>
        </authorList>
    </citation>
    <scope>NUCLEOTIDE SEQUENCE</scope>
    <source>
        <strain evidence="5">JI20-1</strain>
        <plasmid evidence="5">Plasmid pSTJ001</plasmid>
    </source>
</reference>
<dbReference type="InterPro" id="IPR019734">
    <property type="entry name" value="TPR_rpt"/>
</dbReference>
<dbReference type="GeneID" id="32029143"/>
<organism evidence="4 5">
    <name type="scientific">Halobacterium hubeiense</name>
    <dbReference type="NCBI Taxonomy" id="1407499"/>
    <lineage>
        <taxon>Archaea</taxon>
        <taxon>Methanobacteriati</taxon>
        <taxon>Methanobacteriota</taxon>
        <taxon>Stenosarchaea group</taxon>
        <taxon>Halobacteria</taxon>
        <taxon>Halobacteriales</taxon>
        <taxon>Halobacteriaceae</taxon>
        <taxon>Halobacterium</taxon>
    </lineage>
</organism>
<dbReference type="InterPro" id="IPR027417">
    <property type="entry name" value="P-loop_NTPase"/>
</dbReference>
<dbReference type="EMBL" id="LN831303">
    <property type="protein sequence ID" value="CQH64004.1"/>
    <property type="molecule type" value="Genomic_DNA"/>
</dbReference>
<keyword evidence="1" id="KW-0677">Repeat</keyword>
<dbReference type="Gene3D" id="1.25.40.10">
    <property type="entry name" value="Tetratricopeptide repeat domain"/>
    <property type="match status" value="3"/>
</dbReference>
<dbReference type="SUPFAM" id="SSF52540">
    <property type="entry name" value="P-loop containing nucleoside triphosphate hydrolases"/>
    <property type="match status" value="2"/>
</dbReference>
<accession>A0A0U5D1Y1</accession>
<gene>
    <name evidence="4" type="ORF">HHUB_4251</name>
</gene>